<comment type="subcellular location">
    <subcellularLocation>
        <location evidence="1">Cytoplasm</location>
        <location evidence="1">Cytoskeleton</location>
        <location evidence="1">Flagellum axoneme</location>
    </subcellularLocation>
</comment>
<evidence type="ECO:0000256" key="3">
    <source>
        <dbReference type="ARBA" id="ARBA00022490"/>
    </source>
</evidence>
<evidence type="ECO:0000256" key="8">
    <source>
        <dbReference type="ARBA" id="ARBA00023273"/>
    </source>
</evidence>
<evidence type="ECO:0000313" key="12">
    <source>
        <dbReference type="Proteomes" id="UP001107558"/>
    </source>
</evidence>
<gene>
    <name evidence="11" type="ORF">PVAND_006672</name>
</gene>
<dbReference type="OrthoDB" id="429119at2759"/>
<accession>A0A9J6C3Z1</accession>
<comment type="caution">
    <text evidence="11">The sequence shown here is derived from an EMBL/GenBank/DDBJ whole genome shotgun (WGS) entry which is preliminary data.</text>
</comment>
<protein>
    <recommendedName>
        <fullName evidence="13">RIB43A-like with coiled-coils protein 2</fullName>
    </recommendedName>
</protein>
<dbReference type="PANTHER" id="PTHR14517:SF6">
    <property type="entry name" value="RE41410P"/>
    <property type="match status" value="1"/>
</dbReference>
<keyword evidence="12" id="KW-1185">Reference proteome</keyword>
<evidence type="ECO:0000256" key="5">
    <source>
        <dbReference type="ARBA" id="ARBA00023054"/>
    </source>
</evidence>
<keyword evidence="7" id="KW-0206">Cytoskeleton</keyword>
<dbReference type="PANTHER" id="PTHR14517">
    <property type="entry name" value="RIB43A-RELATED"/>
    <property type="match status" value="1"/>
</dbReference>
<dbReference type="AlphaFoldDB" id="A0A9J6C3Z1"/>
<evidence type="ECO:0000256" key="7">
    <source>
        <dbReference type="ARBA" id="ARBA00023212"/>
    </source>
</evidence>
<feature type="coiled-coil region" evidence="10">
    <location>
        <begin position="166"/>
        <end position="243"/>
    </location>
</feature>
<feature type="coiled-coil region" evidence="10">
    <location>
        <begin position="48"/>
        <end position="110"/>
    </location>
</feature>
<proteinExistence type="inferred from homology"/>
<evidence type="ECO:0000256" key="6">
    <source>
        <dbReference type="ARBA" id="ARBA00023069"/>
    </source>
</evidence>
<feature type="coiled-coil region" evidence="10">
    <location>
        <begin position="287"/>
        <end position="353"/>
    </location>
</feature>
<keyword evidence="3" id="KW-0963">Cytoplasm</keyword>
<dbReference type="InterPro" id="IPR008805">
    <property type="entry name" value="RIB43A"/>
</dbReference>
<dbReference type="Pfam" id="PF05914">
    <property type="entry name" value="RIB43A"/>
    <property type="match status" value="1"/>
</dbReference>
<evidence type="ECO:0000256" key="9">
    <source>
        <dbReference type="ARBA" id="ARBA00046435"/>
    </source>
</evidence>
<evidence type="ECO:0008006" key="13">
    <source>
        <dbReference type="Google" id="ProtNLM"/>
    </source>
</evidence>
<evidence type="ECO:0000256" key="1">
    <source>
        <dbReference type="ARBA" id="ARBA00004611"/>
    </source>
</evidence>
<evidence type="ECO:0000256" key="2">
    <source>
        <dbReference type="ARBA" id="ARBA00006875"/>
    </source>
</evidence>
<keyword evidence="5 10" id="KW-0175">Coiled coil</keyword>
<reference evidence="11" key="1">
    <citation type="submission" date="2021-03" db="EMBL/GenBank/DDBJ databases">
        <title>Chromosome level genome of the anhydrobiotic midge Polypedilum vanderplanki.</title>
        <authorList>
            <person name="Yoshida Y."/>
            <person name="Kikawada T."/>
            <person name="Gusev O."/>
        </authorList>
    </citation>
    <scope>NUCLEOTIDE SEQUENCE</scope>
    <source>
        <strain evidence="11">NIAS01</strain>
        <tissue evidence="11">Whole body or cell culture</tissue>
    </source>
</reference>
<dbReference type="Proteomes" id="UP001107558">
    <property type="component" value="Chromosome 2"/>
</dbReference>
<keyword evidence="4" id="KW-0282">Flagellum</keyword>
<dbReference type="EMBL" id="JADBJN010000002">
    <property type="protein sequence ID" value="KAG5676865.1"/>
    <property type="molecule type" value="Genomic_DNA"/>
</dbReference>
<evidence type="ECO:0000256" key="10">
    <source>
        <dbReference type="SAM" id="Coils"/>
    </source>
</evidence>
<name>A0A9J6C3Z1_POLVA</name>
<organism evidence="11 12">
    <name type="scientific">Polypedilum vanderplanki</name>
    <name type="common">Sleeping chironomid midge</name>
    <dbReference type="NCBI Taxonomy" id="319348"/>
    <lineage>
        <taxon>Eukaryota</taxon>
        <taxon>Metazoa</taxon>
        <taxon>Ecdysozoa</taxon>
        <taxon>Arthropoda</taxon>
        <taxon>Hexapoda</taxon>
        <taxon>Insecta</taxon>
        <taxon>Pterygota</taxon>
        <taxon>Neoptera</taxon>
        <taxon>Endopterygota</taxon>
        <taxon>Diptera</taxon>
        <taxon>Nematocera</taxon>
        <taxon>Chironomoidea</taxon>
        <taxon>Chironomidae</taxon>
        <taxon>Chironominae</taxon>
        <taxon>Polypedilum</taxon>
        <taxon>Polypedilum</taxon>
    </lineage>
</organism>
<keyword evidence="6" id="KW-0969">Cilium</keyword>
<sequence>MLKSILCTDRDYKEAAVIEKRRKAEEERKQRFFNERQRVLGIDCGGLKQQLLEKEQKQAMEREELKIEADEMRKNLEIAESHEREMQEQRKKAEMEINEFRKNCQQQKDSSDFDLYDPNDKKSSLAARLDDNDARLSISGGQMFMGEDLMNMNRIREQKMLQKKWLDQQIAERKQAELNKKQAEKEISDSICKFDAHAVFMGNRVNDDTRDIKRQILEYNLSLAQQKRENDKKQKEQEQQDNLAEIYNFLSSDLLKENQPKSSNLGINRCIPYAYKHMTPEQVEIHRIEQEKQLKEIEKRKNDEENERRKWEEMNNELHRQMTIKERALSRSIRQMNHNIRKENEELAKEQKCKKEHYEKVVNTNEPTEDFFNQFNTTSR</sequence>
<evidence type="ECO:0000256" key="4">
    <source>
        <dbReference type="ARBA" id="ARBA00022846"/>
    </source>
</evidence>
<keyword evidence="8" id="KW-0966">Cell projection</keyword>
<comment type="similarity">
    <text evidence="2">Belongs to the RIB43A family.</text>
</comment>
<evidence type="ECO:0000313" key="11">
    <source>
        <dbReference type="EMBL" id="KAG5676865.1"/>
    </source>
</evidence>
<comment type="subunit">
    <text evidence="9">Microtubule inner protein component of sperm flagellar doublet microtubules.</text>
</comment>